<reference evidence="3" key="2">
    <citation type="submission" date="2023-06" db="EMBL/GenBank/DDBJ databases">
        <authorList>
            <person name="Swenson N.G."/>
            <person name="Wegrzyn J.L."/>
            <person name="Mcevoy S.L."/>
        </authorList>
    </citation>
    <scope>NUCLEOTIDE SEQUENCE</scope>
    <source>
        <strain evidence="3">NS2018</strain>
        <tissue evidence="3">Leaf</tissue>
    </source>
</reference>
<keyword evidence="4" id="KW-1185">Reference proteome</keyword>
<protein>
    <recommendedName>
        <fullName evidence="2">DUF7903 domain-containing protein</fullName>
    </recommendedName>
</protein>
<feature type="compositionally biased region" description="Basic residues" evidence="1">
    <location>
        <begin position="1"/>
        <end position="11"/>
    </location>
</feature>
<comment type="caution">
    <text evidence="3">The sequence shown here is derived from an EMBL/GenBank/DDBJ whole genome shotgun (WGS) entry which is preliminary data.</text>
</comment>
<reference evidence="3" key="1">
    <citation type="journal article" date="2022" name="Plant J.">
        <title>Strategies of tolerance reflected in two North American maple genomes.</title>
        <authorList>
            <person name="McEvoy S.L."/>
            <person name="Sezen U.U."/>
            <person name="Trouern-Trend A."/>
            <person name="McMahon S.M."/>
            <person name="Schaberg P.G."/>
            <person name="Yang J."/>
            <person name="Wegrzyn J.L."/>
            <person name="Swenson N.G."/>
        </authorList>
    </citation>
    <scope>NUCLEOTIDE SEQUENCE</scope>
    <source>
        <strain evidence="3">NS2018</strain>
    </source>
</reference>
<dbReference type="EMBL" id="JAUESC010000003">
    <property type="protein sequence ID" value="KAK0600953.1"/>
    <property type="molecule type" value="Genomic_DNA"/>
</dbReference>
<dbReference type="Pfam" id="PF25475">
    <property type="entry name" value="DUF7903"/>
    <property type="match status" value="3"/>
</dbReference>
<feature type="domain" description="DUF7903" evidence="2">
    <location>
        <begin position="807"/>
        <end position="1161"/>
    </location>
</feature>
<name>A0AA39T0S7_ACESA</name>
<evidence type="ECO:0000313" key="4">
    <source>
        <dbReference type="Proteomes" id="UP001168877"/>
    </source>
</evidence>
<proteinExistence type="predicted"/>
<accession>A0AA39T0S7</accession>
<feature type="region of interest" description="Disordered" evidence="1">
    <location>
        <begin position="1"/>
        <end position="23"/>
    </location>
</feature>
<sequence length="1169" mass="133414">MAYIPPHKRRSKDPERPSPIPERLVPQFSRQVNLKSSSNANARNDSSRRSMYIVGLDADNQFPSSVHLEPISVEYCIKQRILVTTVFVLVDSHPATKEIDEEDEAISSTPSETISSTPWESVAVDVWPNLLSAFEIVRNMLESNDELDEVKPAFFATFGKILFHPNDSVRSLIKDRVVETTLRQMKTTFLNDMLSSYMENIISGVAPKIGFDVEEDKDIFHVLLSDSTKPKNDEIYCKCRMKEDKKLELYKVETNPIHKMAKKVLCIDKNLDLRLTLDTKRILTSLTDDEMHSIGNIINSAVIDPEVKGGLRWPDRKACSGDRFAVVEIWHTIAKKYKSPSLSLMARHVDRFIFEDAYGQDSIEVYLKLKRLVSNLQEENVETDSILEMFKDNLKMIWDHFLDAERPFPIPERPVLYANKRNMYIVGLDSDNQFPSSVHLVPTFIESFKHRFVVKPLVLVNSYRATKDETISSTALETISSTPWESVAVDVWPKLLYAFEIVRYMLESNDELDEVKPAIFARFGKILFHPNSSVRSLIKDRVAETTLRQMNTTFYVNTPPSYMENIISGVAPKIGFDLEEDKDIFYILLSDSTKPSNSGIYCKCRMKEDKKLELYKVEMNPVRKMIEDISCIDKNLDLRLALQTKRILTSLTDDEMHSIGNIINSAIIDSEVKGGLRWPYGKACSGDRFAVVKIWHTIAKKYKSPSLSLMASHVDRFDFEDTYGQDSIEVYLKLKSLVSNLQTLKSLLSRTFSFWCTVYVVNIIVMAYIPPHKRHSKDSERPSPTPEVLVPQFKRNFNLRSSKHNVDRSGKIVYADQAISRWLLAGLDDDNQFPCSVHLEPVSVELVGRRSGEKPLVLVNSNPANENDRVRENISRSPWESVAENVWPDLLSSFEIVRNKMECENLEEVKPSLVARFGKILFSGSPSCGLESVRKDEVSETTLRKLRRSFYTNVPSSYMENIVSGAVPMIGFDPVDEKEIFHVKLSGSSRPDSTISCKCSVKEDKTLELYKVELNQVRQMVVDVSCVHKNLDLRLMLCSKRILTALTDDEMHSIRNLINSAVLDPEVKGGLRWPLGKSNSGDGYSVVGVWHTTTKSYKSPLMRLKVRHADRFDFRAGVGEATIEATLKLKRLVSDLQEDKVETDSILDMFKDNLKMIWDHFLCSDPFLA</sequence>
<dbReference type="PANTHER" id="PTHR35481:SF1">
    <property type="entry name" value="DNA-DIRECTED RNA POLYMERASE SUBUNIT ALPHA"/>
    <property type="match status" value="1"/>
</dbReference>
<organism evidence="3 4">
    <name type="scientific">Acer saccharum</name>
    <name type="common">Sugar maple</name>
    <dbReference type="NCBI Taxonomy" id="4024"/>
    <lineage>
        <taxon>Eukaryota</taxon>
        <taxon>Viridiplantae</taxon>
        <taxon>Streptophyta</taxon>
        <taxon>Embryophyta</taxon>
        <taxon>Tracheophyta</taxon>
        <taxon>Spermatophyta</taxon>
        <taxon>Magnoliopsida</taxon>
        <taxon>eudicotyledons</taxon>
        <taxon>Gunneridae</taxon>
        <taxon>Pentapetalae</taxon>
        <taxon>rosids</taxon>
        <taxon>malvids</taxon>
        <taxon>Sapindales</taxon>
        <taxon>Sapindaceae</taxon>
        <taxon>Hippocastanoideae</taxon>
        <taxon>Acereae</taxon>
        <taxon>Acer</taxon>
    </lineage>
</organism>
<gene>
    <name evidence="3" type="ORF">LWI29_019913</name>
</gene>
<dbReference type="PANTHER" id="PTHR35481">
    <property type="entry name" value="DNA-DIRECTED RNA POLYMERASE SUBUNIT ALPHA"/>
    <property type="match status" value="1"/>
</dbReference>
<evidence type="ECO:0000313" key="3">
    <source>
        <dbReference type="EMBL" id="KAK0600953.1"/>
    </source>
</evidence>
<evidence type="ECO:0000259" key="2">
    <source>
        <dbReference type="Pfam" id="PF25475"/>
    </source>
</evidence>
<dbReference type="AlphaFoldDB" id="A0AA39T0S7"/>
<feature type="domain" description="DUF7903" evidence="2">
    <location>
        <begin position="46"/>
        <end position="401"/>
    </location>
</feature>
<feature type="domain" description="DUF7903" evidence="2">
    <location>
        <begin position="415"/>
        <end position="743"/>
    </location>
</feature>
<dbReference type="Proteomes" id="UP001168877">
    <property type="component" value="Unassembled WGS sequence"/>
</dbReference>
<evidence type="ECO:0000256" key="1">
    <source>
        <dbReference type="SAM" id="MobiDB-lite"/>
    </source>
</evidence>
<dbReference type="InterPro" id="IPR057225">
    <property type="entry name" value="DUF7903"/>
</dbReference>